<feature type="compositionally biased region" description="Basic and acidic residues" evidence="16">
    <location>
        <begin position="296"/>
        <end position="305"/>
    </location>
</feature>
<evidence type="ECO:0000256" key="13">
    <source>
        <dbReference type="ARBA" id="ARBA00031769"/>
    </source>
</evidence>
<keyword evidence="19" id="KW-1185">Reference proteome</keyword>
<feature type="compositionally biased region" description="Low complexity" evidence="16">
    <location>
        <begin position="312"/>
        <end position="322"/>
    </location>
</feature>
<comment type="catalytic activity">
    <reaction evidence="14">
        <text>a plastoquinone + NADPH + (n+1) H(+)(in) = a plastoquinol + NADP(+) + n H(+)(out)</text>
        <dbReference type="Rhea" id="RHEA:42612"/>
        <dbReference type="Rhea" id="RHEA-COMP:9561"/>
        <dbReference type="Rhea" id="RHEA-COMP:9562"/>
        <dbReference type="ChEBI" id="CHEBI:15378"/>
        <dbReference type="ChEBI" id="CHEBI:17757"/>
        <dbReference type="ChEBI" id="CHEBI:57783"/>
        <dbReference type="ChEBI" id="CHEBI:58349"/>
        <dbReference type="ChEBI" id="CHEBI:62192"/>
    </reaction>
</comment>
<evidence type="ECO:0000256" key="17">
    <source>
        <dbReference type="SAM" id="Phobius"/>
    </source>
</evidence>
<evidence type="ECO:0000256" key="7">
    <source>
        <dbReference type="ARBA" id="ARBA00022857"/>
    </source>
</evidence>
<keyword evidence="8" id="KW-0618">Plastoquinone</keyword>
<proteinExistence type="inferred from homology"/>
<evidence type="ECO:0000256" key="1">
    <source>
        <dbReference type="ARBA" id="ARBA00004059"/>
    </source>
</evidence>
<evidence type="ECO:0000256" key="2">
    <source>
        <dbReference type="ARBA" id="ARBA00004185"/>
    </source>
</evidence>
<sequence length="446" mass="49655">MATTATFLAPTGFSIHGWSAKRKVGRGRRPCSIKSQQQQLEKEQDQQPTQSQASIPPRQQEKARVQRQPPSPQPMAKSKNMSREYGGQWLSCCTRHVRIYAAYIDPVTHAFDQTQMDKLTLILDPTDEFVWTPDACQMVYACFQELVDHYEGAPLSEYTLRLIGSDVEHYIRKLLYDGEIKYNMNARVLNFSMGKPRRAKLSSGHESPSTFTALHVLVTCRSPGCESAISFPARYKRETERAFPDLDSPSVSEEGDASDDREDIAACRSPDSRLRLFFVPIQGNPDSLSPVSPDPWDPRKGIEPPRRRRLLRCSPDPRLSPSKECLVPAPPPADSTDQSAEEVSKPPPQQPAAEYHGGGSPRYGGDSRQLGSPFTDATASGPDEPVYSDTVKAVVPKKEEEACCIFLMVTISWCVIVGFVLISYITLLLASTGMRPSFLMGSLEPW</sequence>
<evidence type="ECO:0000256" key="10">
    <source>
        <dbReference type="ARBA" id="ARBA00023027"/>
    </source>
</evidence>
<evidence type="ECO:0000313" key="18">
    <source>
        <dbReference type="EMBL" id="URE36875.1"/>
    </source>
</evidence>
<organism evidence="18 19">
    <name type="scientific">Musa troglodytarum</name>
    <name type="common">fe'i banana</name>
    <dbReference type="NCBI Taxonomy" id="320322"/>
    <lineage>
        <taxon>Eukaryota</taxon>
        <taxon>Viridiplantae</taxon>
        <taxon>Streptophyta</taxon>
        <taxon>Embryophyta</taxon>
        <taxon>Tracheophyta</taxon>
        <taxon>Spermatophyta</taxon>
        <taxon>Magnoliopsida</taxon>
        <taxon>Liliopsida</taxon>
        <taxon>Zingiberales</taxon>
        <taxon>Musaceae</taxon>
        <taxon>Musa</taxon>
    </lineage>
</organism>
<evidence type="ECO:0000256" key="15">
    <source>
        <dbReference type="ARBA" id="ARBA00048026"/>
    </source>
</evidence>
<evidence type="ECO:0000256" key="11">
    <source>
        <dbReference type="ARBA" id="ARBA00023136"/>
    </source>
</evidence>
<comment type="similarity">
    <text evidence="3">Belongs to the NDH complex subunit M family.</text>
</comment>
<dbReference type="EMBL" id="CP097510">
    <property type="protein sequence ID" value="URE36875.1"/>
    <property type="molecule type" value="Genomic_DNA"/>
</dbReference>
<keyword evidence="11 17" id="KW-0472">Membrane</keyword>
<keyword evidence="10" id="KW-0520">NAD</keyword>
<evidence type="ECO:0000256" key="5">
    <source>
        <dbReference type="ARBA" id="ARBA00017454"/>
    </source>
</evidence>
<dbReference type="GO" id="GO:0048038">
    <property type="term" value="F:quinone binding"/>
    <property type="evidence" value="ECO:0007669"/>
    <property type="project" value="UniProtKB-KW"/>
</dbReference>
<dbReference type="AlphaFoldDB" id="A0A9E7L3N0"/>
<feature type="compositionally biased region" description="Basic residues" evidence="16">
    <location>
        <begin position="19"/>
        <end position="31"/>
    </location>
</feature>
<dbReference type="PANTHER" id="PTHR36900">
    <property type="entry name" value="NAD(P)H-QUINONE OXIDOREDUCTASE SUBUNIT M, CHLOROPLASTIC"/>
    <property type="match status" value="1"/>
</dbReference>
<evidence type="ECO:0000256" key="12">
    <source>
        <dbReference type="ARBA" id="ARBA00029860"/>
    </source>
</evidence>
<keyword evidence="17" id="KW-0812">Transmembrane</keyword>
<reference evidence="18" key="1">
    <citation type="submission" date="2022-05" db="EMBL/GenBank/DDBJ databases">
        <title>The Musa troglodytarum L. genome provides insights into the mechanism of non-climacteric behaviour and enrichment of carotenoids.</title>
        <authorList>
            <person name="Wang J."/>
        </authorList>
    </citation>
    <scope>NUCLEOTIDE SEQUENCE</scope>
    <source>
        <tissue evidence="18">Leaf</tissue>
    </source>
</reference>
<evidence type="ECO:0000313" key="19">
    <source>
        <dbReference type="Proteomes" id="UP001055439"/>
    </source>
</evidence>
<feature type="transmembrane region" description="Helical" evidence="17">
    <location>
        <begin position="405"/>
        <end position="430"/>
    </location>
</feature>
<keyword evidence="6" id="KW-0874">Quinone</keyword>
<comment type="subunit">
    <text evidence="4">Part of the chloroplast NDH complex, composed of a mixture of chloroplast and nucleus encoded subunits. Component of the NDH subcomplex A, at least composed of ndhH, ndhI, ndhJ, ndhK, ndhL, ndhM, ndhN and ndhO.</text>
</comment>
<evidence type="ECO:0000256" key="8">
    <source>
        <dbReference type="ARBA" id="ARBA00022957"/>
    </source>
</evidence>
<evidence type="ECO:0000256" key="16">
    <source>
        <dbReference type="SAM" id="MobiDB-lite"/>
    </source>
</evidence>
<dbReference type="Proteomes" id="UP001055439">
    <property type="component" value="Chromosome 8"/>
</dbReference>
<evidence type="ECO:0000256" key="3">
    <source>
        <dbReference type="ARBA" id="ARBA00009484"/>
    </source>
</evidence>
<comment type="catalytic activity">
    <reaction evidence="15">
        <text>a plastoquinone + NADH + (n+1) H(+)(in) = a plastoquinol + NAD(+) + n H(+)(out)</text>
        <dbReference type="Rhea" id="RHEA:42608"/>
        <dbReference type="Rhea" id="RHEA-COMP:9561"/>
        <dbReference type="Rhea" id="RHEA-COMP:9562"/>
        <dbReference type="ChEBI" id="CHEBI:15378"/>
        <dbReference type="ChEBI" id="CHEBI:17757"/>
        <dbReference type="ChEBI" id="CHEBI:57540"/>
        <dbReference type="ChEBI" id="CHEBI:57945"/>
        <dbReference type="ChEBI" id="CHEBI:62192"/>
    </reaction>
</comment>
<evidence type="ECO:0000256" key="14">
    <source>
        <dbReference type="ARBA" id="ARBA00047726"/>
    </source>
</evidence>
<evidence type="ECO:0000256" key="9">
    <source>
        <dbReference type="ARBA" id="ARBA00022967"/>
    </source>
</evidence>
<feature type="compositionally biased region" description="Acidic residues" evidence="16">
    <location>
        <begin position="253"/>
        <end position="262"/>
    </location>
</feature>
<feature type="region of interest" description="Disordered" evidence="16">
    <location>
        <begin position="242"/>
        <end position="263"/>
    </location>
</feature>
<dbReference type="OrthoDB" id="2013483at2759"/>
<comment type="subcellular location">
    <subcellularLocation>
        <location evidence="2">Plastid</location>
        <location evidence="2">Chloroplast thylakoid membrane</location>
        <topology evidence="2">Peripheral membrane protein</topology>
        <orientation evidence="2">Stromal side</orientation>
    </subcellularLocation>
</comment>
<feature type="region of interest" description="Disordered" evidence="16">
    <location>
        <begin position="281"/>
        <end position="385"/>
    </location>
</feature>
<protein>
    <recommendedName>
        <fullName evidence="5">NAD(P)H-quinone oxidoreductase subunit M, chloroplastic</fullName>
    </recommendedName>
    <alternativeName>
        <fullName evidence="13">NAD(P)H dehydrogenase subunit M</fullName>
    </alternativeName>
    <alternativeName>
        <fullName evidence="12">NADH-plastoquinone oxidoreductase subunit M</fullName>
    </alternativeName>
</protein>
<comment type="function">
    <text evidence="1">NDH shuttles electrons from NAD(P)H:plastoquinone, via FMN and iron-sulfur (Fe-S) centers, to quinones in the photosynthetic chain and possibly in a chloroplast respiratory chain. The immediate electron acceptor for the enzyme in this species is believed to be plastoquinone. Couples the redox reaction to proton translocation, and thus conserves the redox energy in a proton gradient.</text>
</comment>
<evidence type="ECO:0000256" key="4">
    <source>
        <dbReference type="ARBA" id="ARBA00011851"/>
    </source>
</evidence>
<keyword evidence="17" id="KW-1133">Transmembrane helix</keyword>
<dbReference type="InterPro" id="IPR018922">
    <property type="entry name" value="NdhM"/>
</dbReference>
<feature type="compositionally biased region" description="Polar residues" evidence="16">
    <location>
        <begin position="369"/>
        <end position="378"/>
    </location>
</feature>
<dbReference type="PANTHER" id="PTHR36900:SF1">
    <property type="entry name" value="NAD(P)H-QUINONE OXIDOREDUCTASE SUBUNIT M, CHLOROPLASTIC"/>
    <property type="match status" value="1"/>
</dbReference>
<dbReference type="Pfam" id="PF10664">
    <property type="entry name" value="NdhM"/>
    <property type="match status" value="1"/>
</dbReference>
<dbReference type="GO" id="GO:0016655">
    <property type="term" value="F:oxidoreductase activity, acting on NAD(P)H, quinone or similar compound as acceptor"/>
    <property type="evidence" value="ECO:0007669"/>
    <property type="project" value="InterPro"/>
</dbReference>
<keyword evidence="7" id="KW-0521">NADP</keyword>
<name>A0A9E7L3N0_9LILI</name>
<evidence type="ECO:0000256" key="6">
    <source>
        <dbReference type="ARBA" id="ARBA00022719"/>
    </source>
</evidence>
<accession>A0A9E7L3N0</accession>
<feature type="region of interest" description="Disordered" evidence="16">
    <location>
        <begin position="18"/>
        <end position="81"/>
    </location>
</feature>
<keyword evidence="9" id="KW-1278">Translocase</keyword>
<dbReference type="GO" id="GO:0009535">
    <property type="term" value="C:chloroplast thylakoid membrane"/>
    <property type="evidence" value="ECO:0007669"/>
    <property type="project" value="UniProtKB-SubCell"/>
</dbReference>
<gene>
    <name evidence="18" type="ORF">MUK42_17995</name>
</gene>